<evidence type="ECO:0000256" key="1">
    <source>
        <dbReference type="ARBA" id="ARBA00010633"/>
    </source>
</evidence>
<keyword evidence="2" id="KW-0489">Methyltransferase</keyword>
<dbReference type="Proteomes" id="UP000481153">
    <property type="component" value="Unassembled WGS sequence"/>
</dbReference>
<dbReference type="InterPro" id="IPR026170">
    <property type="entry name" value="FAM173A/B"/>
</dbReference>
<dbReference type="Gene3D" id="3.40.50.150">
    <property type="entry name" value="Vaccinia Virus protein VP39"/>
    <property type="match status" value="1"/>
</dbReference>
<dbReference type="InterPro" id="IPR029063">
    <property type="entry name" value="SAM-dependent_MTases_sf"/>
</dbReference>
<dbReference type="PANTHER" id="PTHR13610">
    <property type="entry name" value="METHYLTRANSFERASE DOMAIN-CONTAINING PROTEIN"/>
    <property type="match status" value="1"/>
</dbReference>
<gene>
    <name evidence="5" type="ORF">Ae201684_004646</name>
</gene>
<evidence type="ECO:0000313" key="5">
    <source>
        <dbReference type="EMBL" id="KAF0739753.1"/>
    </source>
</evidence>
<keyword evidence="4" id="KW-0949">S-adenosyl-L-methionine</keyword>
<dbReference type="GO" id="GO:0032259">
    <property type="term" value="P:methylation"/>
    <property type="evidence" value="ECO:0007669"/>
    <property type="project" value="UniProtKB-KW"/>
</dbReference>
<comment type="similarity">
    <text evidence="1">Belongs to the ANT/ATPSC lysine N-methyltransferase family.</text>
</comment>
<keyword evidence="3" id="KW-0808">Transferase</keyword>
<dbReference type="GO" id="GO:0005739">
    <property type="term" value="C:mitochondrion"/>
    <property type="evidence" value="ECO:0007669"/>
    <property type="project" value="TreeGrafter"/>
</dbReference>
<reference evidence="5 6" key="1">
    <citation type="submission" date="2019-07" db="EMBL/GenBank/DDBJ databases">
        <title>Genomics analysis of Aphanomyces spp. identifies a new class of oomycete effector associated with host adaptation.</title>
        <authorList>
            <person name="Gaulin E."/>
        </authorList>
    </citation>
    <scope>NUCLEOTIDE SEQUENCE [LARGE SCALE GENOMIC DNA]</scope>
    <source>
        <strain evidence="5 6">ATCC 201684</strain>
    </source>
</reference>
<dbReference type="EMBL" id="VJMJ01000062">
    <property type="protein sequence ID" value="KAF0739753.1"/>
    <property type="molecule type" value="Genomic_DNA"/>
</dbReference>
<sequence length="149" mass="16594">MTTKRQRIVALLLEAAKKKHSEAVPDDTVCIAPYSPSPMEMVVQVWDRLRPSVSADDVVVELGCGDARWIIHGVETCGVQAVGIEYDPNVAALAVNQAILSILTFNCPRQLLLQCKPKTKIISVGFHMNGWTPVWSERFAGLMCYYYEL</sequence>
<dbReference type="CDD" id="cd02440">
    <property type="entry name" value="AdoMet_MTases"/>
    <property type="match status" value="1"/>
</dbReference>
<proteinExistence type="inferred from homology"/>
<accession>A0A6G0XHL5</accession>
<evidence type="ECO:0000256" key="3">
    <source>
        <dbReference type="ARBA" id="ARBA00022679"/>
    </source>
</evidence>
<evidence type="ECO:0000256" key="2">
    <source>
        <dbReference type="ARBA" id="ARBA00022603"/>
    </source>
</evidence>
<comment type="caution">
    <text evidence="5">The sequence shown here is derived from an EMBL/GenBank/DDBJ whole genome shotgun (WGS) entry which is preliminary data.</text>
</comment>
<evidence type="ECO:0008006" key="7">
    <source>
        <dbReference type="Google" id="ProtNLM"/>
    </source>
</evidence>
<dbReference type="GO" id="GO:1905706">
    <property type="term" value="P:regulation of mitochondrial ATP synthesis coupled proton transport"/>
    <property type="evidence" value="ECO:0007669"/>
    <property type="project" value="TreeGrafter"/>
</dbReference>
<protein>
    <recommendedName>
        <fullName evidence="7">Methyltransferase domain-containing protein</fullName>
    </recommendedName>
</protein>
<dbReference type="SUPFAM" id="SSF53335">
    <property type="entry name" value="S-adenosyl-L-methionine-dependent methyltransferases"/>
    <property type="match status" value="1"/>
</dbReference>
<keyword evidence="6" id="KW-1185">Reference proteome</keyword>
<evidence type="ECO:0000313" key="6">
    <source>
        <dbReference type="Proteomes" id="UP000481153"/>
    </source>
</evidence>
<dbReference type="GO" id="GO:0016279">
    <property type="term" value="F:protein-lysine N-methyltransferase activity"/>
    <property type="evidence" value="ECO:0007669"/>
    <property type="project" value="InterPro"/>
</dbReference>
<dbReference type="VEuPathDB" id="FungiDB:AeMF1_000680"/>
<organism evidence="5 6">
    <name type="scientific">Aphanomyces euteiches</name>
    <dbReference type="NCBI Taxonomy" id="100861"/>
    <lineage>
        <taxon>Eukaryota</taxon>
        <taxon>Sar</taxon>
        <taxon>Stramenopiles</taxon>
        <taxon>Oomycota</taxon>
        <taxon>Saprolegniomycetes</taxon>
        <taxon>Saprolegniales</taxon>
        <taxon>Verrucalvaceae</taxon>
        <taxon>Aphanomyces</taxon>
    </lineage>
</organism>
<name>A0A6G0XHL5_9STRA</name>
<dbReference type="AlphaFoldDB" id="A0A6G0XHL5"/>
<dbReference type="PANTHER" id="PTHR13610:SF11">
    <property type="entry name" value="METHYLTRANSFERASE DOMAIN-CONTAINING PROTEIN"/>
    <property type="match status" value="1"/>
</dbReference>
<evidence type="ECO:0000256" key="4">
    <source>
        <dbReference type="ARBA" id="ARBA00022691"/>
    </source>
</evidence>